<dbReference type="SMR" id="A0A918KLN5"/>
<dbReference type="Pfam" id="PF01382">
    <property type="entry name" value="Avidin"/>
    <property type="match status" value="1"/>
</dbReference>
<evidence type="ECO:0008006" key="7">
    <source>
        <dbReference type="Google" id="ProtNLM"/>
    </source>
</evidence>
<organism evidence="5 6">
    <name type="scientific">Litorimonas cladophorae</name>
    <dbReference type="NCBI Taxonomy" id="1220491"/>
    <lineage>
        <taxon>Bacteria</taxon>
        <taxon>Pseudomonadati</taxon>
        <taxon>Pseudomonadota</taxon>
        <taxon>Alphaproteobacteria</taxon>
        <taxon>Maricaulales</taxon>
        <taxon>Robiginitomaculaceae</taxon>
    </lineage>
</organism>
<dbReference type="InterPro" id="IPR051764">
    <property type="entry name" value="Avidin/Streptavidin-rel"/>
</dbReference>
<comment type="subcellular location">
    <subcellularLocation>
        <location evidence="1">Secreted</location>
    </subcellularLocation>
</comment>
<keyword evidence="3 4" id="KW-0732">Signal</keyword>
<dbReference type="Proteomes" id="UP000600865">
    <property type="component" value="Unassembled WGS sequence"/>
</dbReference>
<evidence type="ECO:0000313" key="6">
    <source>
        <dbReference type="Proteomes" id="UP000600865"/>
    </source>
</evidence>
<feature type="chain" id="PRO_5037892797" description="Avidin family protein" evidence="4">
    <location>
        <begin position="21"/>
        <end position="148"/>
    </location>
</feature>
<protein>
    <recommendedName>
        <fullName evidence="7">Avidin family protein</fullName>
    </recommendedName>
</protein>
<dbReference type="PANTHER" id="PTHR34399">
    <property type="entry name" value="AVIDIN-RELATED"/>
    <property type="match status" value="1"/>
</dbReference>
<keyword evidence="6" id="KW-1185">Reference proteome</keyword>
<dbReference type="RefSeq" id="WP_189584295.1">
    <property type="nucleotide sequence ID" value="NZ_BMYV01000002.1"/>
</dbReference>
<dbReference type="InterPro" id="IPR005468">
    <property type="entry name" value="Avidin/str"/>
</dbReference>
<dbReference type="GO" id="GO:0005576">
    <property type="term" value="C:extracellular region"/>
    <property type="evidence" value="ECO:0007669"/>
    <property type="project" value="UniProtKB-SubCell"/>
</dbReference>
<dbReference type="Gene3D" id="2.40.128.30">
    <property type="entry name" value="Avidin-like"/>
    <property type="match status" value="1"/>
</dbReference>
<evidence type="ECO:0000256" key="1">
    <source>
        <dbReference type="ARBA" id="ARBA00004613"/>
    </source>
</evidence>
<gene>
    <name evidence="5" type="ORF">GCM10011309_16800</name>
</gene>
<sequence>MFRHFALTGALLLSACGAQAQNAEPESPVAEVAGAWVNERGSSVTFTENAGLLSGYYNTQLGNPDPASRFPLTGFIEGDQLTFTVNFKGYGSLTSWTGQISEDAEGVYIRTLWHLTRDVPDAQEEDDLWSSIIAGPATFRRADNLPPQ</sequence>
<dbReference type="EMBL" id="BMYV01000002">
    <property type="protein sequence ID" value="GGX67769.1"/>
    <property type="molecule type" value="Genomic_DNA"/>
</dbReference>
<dbReference type="SUPFAM" id="SSF50876">
    <property type="entry name" value="Avidin/streptavidin"/>
    <property type="match status" value="1"/>
</dbReference>
<evidence type="ECO:0000313" key="5">
    <source>
        <dbReference type="EMBL" id="GGX67769.1"/>
    </source>
</evidence>
<reference evidence="5 6" key="1">
    <citation type="journal article" date="2014" name="Int. J. Syst. Evol. Microbiol.">
        <title>Complete genome sequence of Corynebacterium casei LMG S-19264T (=DSM 44701T), isolated from a smear-ripened cheese.</title>
        <authorList>
            <consortium name="US DOE Joint Genome Institute (JGI-PGF)"/>
            <person name="Walter F."/>
            <person name="Albersmeier A."/>
            <person name="Kalinowski J."/>
            <person name="Ruckert C."/>
        </authorList>
    </citation>
    <scope>NUCLEOTIDE SEQUENCE [LARGE SCALE GENOMIC DNA]</scope>
    <source>
        <strain evidence="5 6">KCTC 23968</strain>
    </source>
</reference>
<dbReference type="PROSITE" id="PS51326">
    <property type="entry name" value="AVIDIN_2"/>
    <property type="match status" value="1"/>
</dbReference>
<dbReference type="GO" id="GO:0009374">
    <property type="term" value="F:biotin binding"/>
    <property type="evidence" value="ECO:0007669"/>
    <property type="project" value="InterPro"/>
</dbReference>
<dbReference type="AlphaFoldDB" id="A0A918KLN5"/>
<feature type="signal peptide" evidence="4">
    <location>
        <begin position="1"/>
        <end position="20"/>
    </location>
</feature>
<evidence type="ECO:0000256" key="3">
    <source>
        <dbReference type="ARBA" id="ARBA00022729"/>
    </source>
</evidence>
<evidence type="ECO:0000256" key="4">
    <source>
        <dbReference type="SAM" id="SignalP"/>
    </source>
</evidence>
<accession>A0A918KLN5</accession>
<proteinExistence type="predicted"/>
<dbReference type="PROSITE" id="PS51257">
    <property type="entry name" value="PROKAR_LIPOPROTEIN"/>
    <property type="match status" value="1"/>
</dbReference>
<dbReference type="InterPro" id="IPR036896">
    <property type="entry name" value="Avidin-like_sf"/>
</dbReference>
<name>A0A918KLN5_9PROT</name>
<keyword evidence="2" id="KW-0964">Secreted</keyword>
<evidence type="ECO:0000256" key="2">
    <source>
        <dbReference type="ARBA" id="ARBA00022525"/>
    </source>
</evidence>
<comment type="caution">
    <text evidence="5">The sequence shown here is derived from an EMBL/GenBank/DDBJ whole genome shotgun (WGS) entry which is preliminary data.</text>
</comment>